<protein>
    <submittedName>
        <fullName evidence="2">Heterokaryon incompatibility</fullName>
    </submittedName>
</protein>
<dbReference type="EMBL" id="JAULSW010000008">
    <property type="protein sequence ID" value="KAK3372737.1"/>
    <property type="molecule type" value="Genomic_DNA"/>
</dbReference>
<dbReference type="InterPro" id="IPR052895">
    <property type="entry name" value="HetReg/Transcr_Mod"/>
</dbReference>
<comment type="caution">
    <text evidence="2">The sequence shown here is derived from an EMBL/GenBank/DDBJ whole genome shotgun (WGS) entry which is preliminary data.</text>
</comment>
<dbReference type="Pfam" id="PF06985">
    <property type="entry name" value="HET"/>
    <property type="match status" value="1"/>
</dbReference>
<reference evidence="2" key="1">
    <citation type="journal article" date="2023" name="Mol. Phylogenet. Evol.">
        <title>Genome-scale phylogeny and comparative genomics of the fungal order Sordariales.</title>
        <authorList>
            <person name="Hensen N."/>
            <person name="Bonometti L."/>
            <person name="Westerberg I."/>
            <person name="Brannstrom I.O."/>
            <person name="Guillou S."/>
            <person name="Cros-Aarteil S."/>
            <person name="Calhoun S."/>
            <person name="Haridas S."/>
            <person name="Kuo A."/>
            <person name="Mondo S."/>
            <person name="Pangilinan J."/>
            <person name="Riley R."/>
            <person name="LaButti K."/>
            <person name="Andreopoulos B."/>
            <person name="Lipzen A."/>
            <person name="Chen C."/>
            <person name="Yan M."/>
            <person name="Daum C."/>
            <person name="Ng V."/>
            <person name="Clum A."/>
            <person name="Steindorff A."/>
            <person name="Ohm R.A."/>
            <person name="Martin F."/>
            <person name="Silar P."/>
            <person name="Natvig D.O."/>
            <person name="Lalanne C."/>
            <person name="Gautier V."/>
            <person name="Ament-Velasquez S.L."/>
            <person name="Kruys A."/>
            <person name="Hutchinson M.I."/>
            <person name="Powell A.J."/>
            <person name="Barry K."/>
            <person name="Miller A.N."/>
            <person name="Grigoriev I.V."/>
            <person name="Debuchy R."/>
            <person name="Gladieux P."/>
            <person name="Hiltunen Thoren M."/>
            <person name="Johannesson H."/>
        </authorList>
    </citation>
    <scope>NUCLEOTIDE SEQUENCE</scope>
    <source>
        <strain evidence="2">CBS 232.78</strain>
    </source>
</reference>
<organism evidence="2 3">
    <name type="scientific">Podospora didyma</name>
    <dbReference type="NCBI Taxonomy" id="330526"/>
    <lineage>
        <taxon>Eukaryota</taxon>
        <taxon>Fungi</taxon>
        <taxon>Dikarya</taxon>
        <taxon>Ascomycota</taxon>
        <taxon>Pezizomycotina</taxon>
        <taxon>Sordariomycetes</taxon>
        <taxon>Sordariomycetidae</taxon>
        <taxon>Sordariales</taxon>
        <taxon>Podosporaceae</taxon>
        <taxon>Podospora</taxon>
    </lineage>
</organism>
<accession>A0AAE0KAW7</accession>
<dbReference type="InterPro" id="IPR010730">
    <property type="entry name" value="HET"/>
</dbReference>
<evidence type="ECO:0000259" key="1">
    <source>
        <dbReference type="Pfam" id="PF06985"/>
    </source>
</evidence>
<keyword evidence="3" id="KW-1185">Reference proteome</keyword>
<evidence type="ECO:0000313" key="2">
    <source>
        <dbReference type="EMBL" id="KAK3372737.1"/>
    </source>
</evidence>
<reference evidence="2" key="2">
    <citation type="submission" date="2023-06" db="EMBL/GenBank/DDBJ databases">
        <authorList>
            <consortium name="Lawrence Berkeley National Laboratory"/>
            <person name="Haridas S."/>
            <person name="Hensen N."/>
            <person name="Bonometti L."/>
            <person name="Westerberg I."/>
            <person name="Brannstrom I.O."/>
            <person name="Guillou S."/>
            <person name="Cros-Aarteil S."/>
            <person name="Calhoun S."/>
            <person name="Kuo A."/>
            <person name="Mondo S."/>
            <person name="Pangilinan J."/>
            <person name="Riley R."/>
            <person name="LaButti K."/>
            <person name="Andreopoulos B."/>
            <person name="Lipzen A."/>
            <person name="Chen C."/>
            <person name="Yanf M."/>
            <person name="Daum C."/>
            <person name="Ng V."/>
            <person name="Clum A."/>
            <person name="Steindorff A."/>
            <person name="Ohm R."/>
            <person name="Martin F."/>
            <person name="Silar P."/>
            <person name="Natvig D."/>
            <person name="Lalanne C."/>
            <person name="Gautier V."/>
            <person name="Ament-velasquez S.L."/>
            <person name="Kruys A."/>
            <person name="Hutchinson M.I."/>
            <person name="Powell A.J."/>
            <person name="Barry K."/>
            <person name="Miller A.N."/>
            <person name="Grigoriev I.V."/>
            <person name="Debuchy R."/>
            <person name="Gladieux P."/>
            <person name="Thoren M.H."/>
            <person name="Johannesson H."/>
        </authorList>
    </citation>
    <scope>NUCLEOTIDE SEQUENCE</scope>
    <source>
        <strain evidence="2">CBS 232.78</strain>
    </source>
</reference>
<feature type="domain" description="Heterokaryon incompatibility" evidence="1">
    <location>
        <begin position="28"/>
        <end position="186"/>
    </location>
</feature>
<proteinExistence type="predicted"/>
<dbReference type="AlphaFoldDB" id="A0AAE0KAW7"/>
<name>A0AAE0KAW7_9PEZI</name>
<dbReference type="Proteomes" id="UP001285441">
    <property type="component" value="Unassembled WGS sequence"/>
</dbReference>
<dbReference type="PANTHER" id="PTHR24148:SF73">
    <property type="entry name" value="HET DOMAIN PROTEIN (AFU_ORTHOLOGUE AFUA_8G01020)"/>
    <property type="match status" value="1"/>
</dbReference>
<sequence>MVLKPSHSADDPIQCKLIPMDLDTPAKYTTLSCEEGTADPPAKITCEGKSLQATPNRELALKRMRHSRNVQLFWVDAICIDQTSIPERNHQVSMMGDIYRRAARVNLWLGPGDDLSAKEFSDFRRLQVLAWVISHCIPSWLSSSDLPNEMTIRPGSGGGLQKLIIDSFFLGVATKSHWTRAWTIQE</sequence>
<dbReference type="PANTHER" id="PTHR24148">
    <property type="entry name" value="ANKYRIN REPEAT DOMAIN-CONTAINING PROTEIN 39 HOMOLOG-RELATED"/>
    <property type="match status" value="1"/>
</dbReference>
<evidence type="ECO:0000313" key="3">
    <source>
        <dbReference type="Proteomes" id="UP001285441"/>
    </source>
</evidence>
<gene>
    <name evidence="2" type="ORF">B0H63DRAFT_302952</name>
</gene>